<protein>
    <submittedName>
        <fullName evidence="1">L-2-amino-thiazoline-4-carboxylic acid hydrolase</fullName>
    </submittedName>
</protein>
<dbReference type="Pfam" id="PF14196">
    <property type="entry name" value="ATC_hydrolase"/>
    <property type="match status" value="1"/>
</dbReference>
<evidence type="ECO:0000313" key="2">
    <source>
        <dbReference type="Proteomes" id="UP000254051"/>
    </source>
</evidence>
<dbReference type="GO" id="GO:0016787">
    <property type="term" value="F:hydrolase activity"/>
    <property type="evidence" value="ECO:0007669"/>
    <property type="project" value="UniProtKB-KW"/>
</dbReference>
<dbReference type="InterPro" id="IPR026002">
    <property type="entry name" value="ATC_hydrolase-like"/>
</dbReference>
<gene>
    <name evidence="1" type="ORF">SAMN05216529_10473</name>
</gene>
<organism evidence="1 2">
    <name type="scientific">Faecalicatena contorta</name>
    <dbReference type="NCBI Taxonomy" id="39482"/>
    <lineage>
        <taxon>Bacteria</taxon>
        <taxon>Bacillati</taxon>
        <taxon>Bacillota</taxon>
        <taxon>Clostridia</taxon>
        <taxon>Lachnospirales</taxon>
        <taxon>Lachnospiraceae</taxon>
        <taxon>Faecalicatena</taxon>
    </lineage>
</organism>
<dbReference type="Proteomes" id="UP000254051">
    <property type="component" value="Unassembled WGS sequence"/>
</dbReference>
<sequence length="231" mass="26372">MPNNEAVCKIEHHAVMFALLSKNIMEQFNGDGKEAILKAVTKYGNERGARMAQNALDNGDELTVMANQAYGEWKPDYDGQMVFGRIRTEPTLQTFISKCAWCEAWKDHDLLEYGKYYCVDIDNAVFQGFRSDFVCTPLTESLSFGGDRCDFDWGEPLTEEEVVKLDEKKKELGTTCMKDFNYHTAHLLHSISNTLLEELGENAQDAIDKAKREFADKFGNEYLEVLEKSYI</sequence>
<name>A0A316A0W5_9FIRM</name>
<reference evidence="2" key="1">
    <citation type="submission" date="2017-07" db="EMBL/GenBank/DDBJ databases">
        <authorList>
            <person name="Varghese N."/>
            <person name="Submissions S."/>
        </authorList>
    </citation>
    <scope>NUCLEOTIDE SEQUENCE [LARGE SCALE GENOMIC DNA]</scope>
    <source>
        <strain evidence="2">NLAE-zl-C134</strain>
    </source>
</reference>
<proteinExistence type="predicted"/>
<evidence type="ECO:0000313" key="1">
    <source>
        <dbReference type="EMBL" id="SUQ13762.1"/>
    </source>
</evidence>
<dbReference type="EMBL" id="UHJJ01000004">
    <property type="protein sequence ID" value="SUQ13762.1"/>
    <property type="molecule type" value="Genomic_DNA"/>
</dbReference>
<keyword evidence="1" id="KW-0378">Hydrolase</keyword>
<dbReference type="RefSeq" id="WP_109709963.1">
    <property type="nucleotide sequence ID" value="NZ_QGDS01000004.1"/>
</dbReference>
<dbReference type="OrthoDB" id="1858124at2"/>
<dbReference type="AlphaFoldDB" id="A0A316A0W5"/>
<keyword evidence="2" id="KW-1185">Reference proteome</keyword>
<accession>A0A316A0W5</accession>